<dbReference type="InterPro" id="IPR049468">
    <property type="entry name" value="Restrct_endonuc-II-like_dom"/>
</dbReference>
<dbReference type="InterPro" id="IPR025103">
    <property type="entry name" value="DUF4011"/>
</dbReference>
<evidence type="ECO:0000259" key="2">
    <source>
        <dbReference type="Pfam" id="PF13086"/>
    </source>
</evidence>
<gene>
    <name evidence="5" type="ORF">DFQ15_109110</name>
</gene>
<accession>A0A318SU57</accession>
<reference evidence="5 6" key="1">
    <citation type="submission" date="2018-06" db="EMBL/GenBank/DDBJ databases">
        <title>Genomic Encyclopedia of Type Strains, Phase III (KMG-III): the genomes of soil and plant-associated and newly described type strains.</title>
        <authorList>
            <person name="Whitman W."/>
        </authorList>
    </citation>
    <scope>NUCLEOTIDE SEQUENCE [LARGE SCALE GENOMIC DNA]</scope>
    <source>
        <strain evidence="5 6">CECT 7646</strain>
    </source>
</reference>
<dbReference type="FunFam" id="3.40.50.300:FF:002475">
    <property type="entry name" value="DNA helicase related protein"/>
    <property type="match status" value="1"/>
</dbReference>
<dbReference type="InterPro" id="IPR041679">
    <property type="entry name" value="DNA2/NAM7-like_C"/>
</dbReference>
<dbReference type="Pfam" id="PF13087">
    <property type="entry name" value="AAA_12"/>
    <property type="match status" value="1"/>
</dbReference>
<dbReference type="PANTHER" id="PTHR10887">
    <property type="entry name" value="DNA2/NAM7 HELICASE FAMILY"/>
    <property type="match status" value="1"/>
</dbReference>
<evidence type="ECO:0000313" key="5">
    <source>
        <dbReference type="EMBL" id="PYE78197.1"/>
    </source>
</evidence>
<dbReference type="EMBL" id="QJTC01000009">
    <property type="protein sequence ID" value="PYE78197.1"/>
    <property type="molecule type" value="Genomic_DNA"/>
</dbReference>
<dbReference type="Gene3D" id="3.40.50.300">
    <property type="entry name" value="P-loop containing nucleotide triphosphate hydrolases"/>
    <property type="match status" value="3"/>
</dbReference>
<evidence type="ECO:0000313" key="6">
    <source>
        <dbReference type="Proteomes" id="UP000247540"/>
    </source>
</evidence>
<dbReference type="InterPro" id="IPR021754">
    <property type="entry name" value="DUF3320"/>
</dbReference>
<dbReference type="FunFam" id="3.40.50.300:FF:002063">
    <property type="entry name" value="DNA helicase related protein"/>
    <property type="match status" value="1"/>
</dbReference>
<evidence type="ECO:0000259" key="1">
    <source>
        <dbReference type="Pfam" id="PF11784"/>
    </source>
</evidence>
<evidence type="ECO:0000259" key="4">
    <source>
        <dbReference type="Pfam" id="PF18741"/>
    </source>
</evidence>
<dbReference type="Gene3D" id="3.40.960.10">
    <property type="entry name" value="VSR Endonuclease"/>
    <property type="match status" value="1"/>
</dbReference>
<dbReference type="CDD" id="cd18808">
    <property type="entry name" value="SF1_C_Upf1"/>
    <property type="match status" value="1"/>
</dbReference>
<dbReference type="InterPro" id="IPR047187">
    <property type="entry name" value="SF1_C_Upf1"/>
</dbReference>
<dbReference type="PANTHER" id="PTHR10887:SF495">
    <property type="entry name" value="HELICASE SENATAXIN ISOFORM X1-RELATED"/>
    <property type="match status" value="1"/>
</dbReference>
<dbReference type="FunFam" id="3.40.960.10:FF:000002">
    <property type="entry name" value="DNA helicase related protein"/>
    <property type="match status" value="1"/>
</dbReference>
<dbReference type="Pfam" id="PF13086">
    <property type="entry name" value="AAA_11"/>
    <property type="match status" value="2"/>
</dbReference>
<feature type="domain" description="DNA2/NAM7 helicase helicase" evidence="2">
    <location>
        <begin position="691"/>
        <end position="754"/>
    </location>
</feature>
<keyword evidence="6" id="KW-1185">Reference proteome</keyword>
<dbReference type="InterPro" id="IPR045055">
    <property type="entry name" value="DNA2/NAM7-like"/>
</dbReference>
<dbReference type="SUPFAM" id="SSF52540">
    <property type="entry name" value="P-loop containing nucleoside triphosphate hydrolases"/>
    <property type="match status" value="2"/>
</dbReference>
<comment type="caution">
    <text evidence="5">The sequence shown here is derived from an EMBL/GenBank/DDBJ whole genome shotgun (WGS) entry which is preliminary data.</text>
</comment>
<evidence type="ECO:0000259" key="3">
    <source>
        <dbReference type="Pfam" id="PF13087"/>
    </source>
</evidence>
<feature type="domain" description="Restriction endonuclease type II-like" evidence="4">
    <location>
        <begin position="1859"/>
        <end position="1956"/>
    </location>
</feature>
<feature type="domain" description="DNA2/NAM7 helicase-like C-terminal" evidence="3">
    <location>
        <begin position="1614"/>
        <end position="1810"/>
    </location>
</feature>
<organism evidence="5 6">
    <name type="scientific">Xylophilus ampelinus</name>
    <dbReference type="NCBI Taxonomy" id="54067"/>
    <lineage>
        <taxon>Bacteria</taxon>
        <taxon>Pseudomonadati</taxon>
        <taxon>Pseudomonadota</taxon>
        <taxon>Betaproteobacteria</taxon>
        <taxon>Burkholderiales</taxon>
        <taxon>Xylophilus</taxon>
    </lineage>
</organism>
<dbReference type="GO" id="GO:0004386">
    <property type="term" value="F:helicase activity"/>
    <property type="evidence" value="ECO:0007669"/>
    <property type="project" value="InterPro"/>
</dbReference>
<sequence length="2166" mass="239447">MTDREAPEFSSDGVESVEDPPRVVRLEAGIIGKLNLADFQNAVPMLRELNIANDTEVALKELDLWIESTPAFLKPKVWRVEVIGAGESCRISDLDVQLDGPLLTRLTEAEKATVTFTLRARANSTQTIASLDQQIELLPRNQWGGLSHLPDLVAAFVQPNDPAVDRLLKQAAEVLRKNNKNPALDGYAGGNKRAWELASAIWSAVASLGLDYALPPASFEHAGQKVRSTSHILESGLATCLDLALMFCSALEQAGLNPVLVFTKGHAFVGVWLKAEQFTTVVVDDVTAVRKRVKLKEMVVFETTIITHRPAPSFTYATERGVEQIGEPVEEAFELLVDIRRARMQRIKPLANAEAIAPSAAVEQQVIAQPVFAEAPELPEEDADAEVDAAALNPKDRLARWQRKLLDLSLRNNLLNFKGSKKALKLEAPDPSLLEDVLSEGQILKVLPRPDLMDGADPRSQAIYESREREDVRRIHALDALKRKEVFVGVAKDELEARLVELYRMARTTLEESGSNTLYIALGFLSWTRDDREGQKHRAPLILVPVTLSRKNARSGFTLSLHDDEPRFNPTLIEMLRQDFNLSLGIAEGELPKDDRGLDIQALWKTVSHAIKDIKGWEVSEEVVLAMFSFGKYLMWKDLTERTDQLRENAVVRHLIDSPRDSYPSGIPFPHPKNLDREFGPEQTFCPLPADSSQLSAVMAAVRGKDFVLIGPPGTGKSQTISNLIAQCLAEGKRVLFVSEKIAALDVVFRRLREVKLGEFCLELHSSKARKLDVLAQLKTSWECTGHIDQDQWRAEAQRLKSLRDELNVYVERLHFRFGNGMTIYEAIGRVVDGDLVPHLGLSWDVAHAHDATTMARMREVVERLDVNAKALGYDNLLKSALADVGHTEWSPRLQQSLVEAARAAIPVVERVLATFNQFATACGLPPIASAQRSREALRSLAALLPDAVGHDWRFASRADAPAIVARLRRGVDLLEQHRSLTAALSPSWPASIMASCRRGLLLLKQRRDLLNGLGKPWGDDIIGELETGLGLLAEIAAATAQLSVKYGEGIEQLHVSLLQREYAKAEKAVWPLSHLGKKKVRQVVEACVSGVGEPDVPADLLLWTRIRELRTQVEAVEIGASVEGIWSGLKTRPEFAEAAIRLQHALACGKNSIPWDDRDLEPVANGRCGDRLAGELKTLRALKGLEEELDSLEHLAGPTAQLWAGRSTHVDGLEAALSFVDAMDQVRTKGPLLGDHPRVSAGECGAAFSEDVQRIRRRGEVEKNLAQLADLTSLTQGLWSDLDTATDQVEKAVVFQASLAKTMAGLSEKPEELQPMARALEQLLGDNVALLDPSGALALDATQYLAAQAELQPAVDHLGSVGAFSEASKTRFNTLALPALIAHCNGIVRSEARLNAWCAWRKVRDQAIQLGLSGVVAGVENAAVPHGQLRNAFETNYSRWWLNLVVDNEPVIRTFVAAEHEKRISDFRALDARHVELTRAWIRASLCADLPQQDEVTRNSEWGLLRREMTKKSRHLPLRTLMSSLPTALTKLTPCLLMSPLSIAQYLSADANAFDVVVFDEASQIPVWDAIGAIARGKQVVMVGDPKQLPPTSFFDRAEAANEDEELEGDLESILDECMGANLPTMNLSWHYRSRHESLIAFSNHRYYGGSLVTFPSPVTEDRAVSFHYVDGTYEKGGARTNKPEAMAVVGDILRKLKQPGFRASGLTIGVVTFNSEQQSLIEDLLDEARRKDPSIEPHFAESAIEPLFVKNLESVQGDERDIIYFSITYGPDLTGAVSMNFGPMNRDGGERRLNVAITRARQELRVFSSLRAEKMDLARTQARGVKDLKHFLEFAERGTEVLAEATKGSLGSFESPFEEAVASALASKGWEVHTQIGASSFRVDLAVVHPDARGTYLSGVECDGATYHRSATARDRDMLREQVLRGLGWEIVRIWSTDWWVDKVGTLDRVDRRLNELLANSRERRAEELAQQAARDAAEDAIEKAHSEALPVLADDASGRQPGAQLVEESATEPATPAALYARNQVGEVHEPRLKSQYTLADLSEAVASINADDFFDHGYDETLNKMIEHIVKTEGPVQDAVLSRRIARAHGWQRTGARIHDRVMLLAKQSFEVTEEEGVLYFWPEAAGSETHSRFRSPGNEVRPIDEICMPELVQLASVVSQK</sequence>
<dbReference type="RefSeq" id="WP_110465479.1">
    <property type="nucleotide sequence ID" value="NZ_JAMOFZ010000009.1"/>
</dbReference>
<feature type="domain" description="DUF3320" evidence="1">
    <location>
        <begin position="2055"/>
        <end position="2103"/>
    </location>
</feature>
<dbReference type="Proteomes" id="UP000247540">
    <property type="component" value="Unassembled WGS sequence"/>
</dbReference>
<dbReference type="SUPFAM" id="SSF52980">
    <property type="entry name" value="Restriction endonuclease-like"/>
    <property type="match status" value="1"/>
</dbReference>
<protein>
    <submittedName>
        <fullName evidence="5">AAA domain-containing protein</fullName>
    </submittedName>
</protein>
<name>A0A318SU57_9BURK</name>
<dbReference type="InterPro" id="IPR027417">
    <property type="entry name" value="P-loop_NTPase"/>
</dbReference>
<dbReference type="InterPro" id="IPR041677">
    <property type="entry name" value="DNA2/NAM7_AAA_11"/>
</dbReference>
<dbReference type="Pfam" id="PF11784">
    <property type="entry name" value="DUF3320"/>
    <property type="match status" value="1"/>
</dbReference>
<dbReference type="Pfam" id="PF18741">
    <property type="entry name" value="MTES_1575"/>
    <property type="match status" value="1"/>
</dbReference>
<proteinExistence type="predicted"/>
<dbReference type="OrthoDB" id="9757917at2"/>
<dbReference type="Pfam" id="PF13195">
    <property type="entry name" value="DUF4011"/>
    <property type="match status" value="1"/>
</dbReference>
<dbReference type="InterPro" id="IPR011335">
    <property type="entry name" value="Restrct_endonuc-II-like"/>
</dbReference>
<feature type="domain" description="DNA2/NAM7 helicase helicase" evidence="2">
    <location>
        <begin position="1550"/>
        <end position="1594"/>
    </location>
</feature>